<protein>
    <submittedName>
        <fullName evidence="1">Uncharacterized protein</fullName>
    </submittedName>
</protein>
<proteinExistence type="predicted"/>
<name>A0AAD5YF25_9APHY</name>
<evidence type="ECO:0000313" key="1">
    <source>
        <dbReference type="EMBL" id="KAJ3478561.1"/>
    </source>
</evidence>
<sequence>MELKRLGKLFEGKPAREISLITRWLVNEAPTIVYVSNPTAGLLRLPLELLAEIIQSCEEFYDALALVMTSKMLYAVGFTIIQRRITEIAGPSAGNRVICLGEYNEWPLPTGKWGQPESTSAYDKYGNRYIPSAFCAILAWPGTQEYQTNGISPSSDALKRIMQVREPDVQALILCNLSKREYIDGAKAIEMLTLDDLANDIDDLLGAILRCRICWSSHVSSGLSSRYNVNLNQCAWAGDHFEATTKDRLASIEPLKGCVHEEWKDVTEEVLKETEKIFRTYWGF</sequence>
<gene>
    <name evidence="1" type="ORF">NLI96_g9666</name>
</gene>
<evidence type="ECO:0000313" key="2">
    <source>
        <dbReference type="Proteomes" id="UP001212997"/>
    </source>
</evidence>
<keyword evidence="2" id="KW-1185">Reference proteome</keyword>
<dbReference type="Proteomes" id="UP001212997">
    <property type="component" value="Unassembled WGS sequence"/>
</dbReference>
<dbReference type="EMBL" id="JANAWD010000501">
    <property type="protein sequence ID" value="KAJ3478561.1"/>
    <property type="molecule type" value="Genomic_DNA"/>
</dbReference>
<comment type="caution">
    <text evidence="1">The sequence shown here is derived from an EMBL/GenBank/DDBJ whole genome shotgun (WGS) entry which is preliminary data.</text>
</comment>
<reference evidence="1" key="1">
    <citation type="submission" date="2022-07" db="EMBL/GenBank/DDBJ databases">
        <title>Genome Sequence of Physisporinus lineatus.</title>
        <authorList>
            <person name="Buettner E."/>
        </authorList>
    </citation>
    <scope>NUCLEOTIDE SEQUENCE</scope>
    <source>
        <strain evidence="1">VT162</strain>
    </source>
</reference>
<dbReference type="AlphaFoldDB" id="A0AAD5YF25"/>
<organism evidence="1 2">
    <name type="scientific">Meripilus lineatus</name>
    <dbReference type="NCBI Taxonomy" id="2056292"/>
    <lineage>
        <taxon>Eukaryota</taxon>
        <taxon>Fungi</taxon>
        <taxon>Dikarya</taxon>
        <taxon>Basidiomycota</taxon>
        <taxon>Agaricomycotina</taxon>
        <taxon>Agaricomycetes</taxon>
        <taxon>Polyporales</taxon>
        <taxon>Meripilaceae</taxon>
        <taxon>Meripilus</taxon>
    </lineage>
</organism>
<accession>A0AAD5YF25</accession>